<proteinExistence type="predicted"/>
<evidence type="ECO:0000256" key="4">
    <source>
        <dbReference type="ARBA" id="ARBA00023125"/>
    </source>
</evidence>
<dbReference type="InterPro" id="IPR051430">
    <property type="entry name" value="Fungal_TF_Env_Response"/>
</dbReference>
<gene>
    <name evidence="8" type="ORF">ASPGLDRAFT_1509796</name>
</gene>
<accession>A0A1L9VU70</accession>
<dbReference type="PANTHER" id="PTHR31944:SF129">
    <property type="entry name" value="ASPYRIDONES CLUSTER REGULATOR APDR-RELATED"/>
    <property type="match status" value="1"/>
</dbReference>
<evidence type="ECO:0000256" key="7">
    <source>
        <dbReference type="SAM" id="SignalP"/>
    </source>
</evidence>
<keyword evidence="4" id="KW-0238">DNA-binding</keyword>
<protein>
    <submittedName>
        <fullName evidence="8">Uncharacterized protein</fullName>
    </submittedName>
</protein>
<sequence length="200" mass="22453">MYKRHWIRVCLPWSWMGTTLPYLLPTSATYELEEPTQGRQRSISSCSQTSFQSLLSRSLSLGLRATRVINSLREEASYGKVLSLGNELDLACREATVAIEGAPSNADAHSVNQFASSYCSHLRRFPLCLHFRYAVKAKANPLYNYSQKACLETALHLVSLLDDEYYRHLLLVGGGIFRDIITRGALLTLPVNSTCSCRIM</sequence>
<dbReference type="GO" id="GO:0005634">
    <property type="term" value="C:nucleus"/>
    <property type="evidence" value="ECO:0007669"/>
    <property type="project" value="TreeGrafter"/>
</dbReference>
<dbReference type="GO" id="GO:0000978">
    <property type="term" value="F:RNA polymerase II cis-regulatory region sequence-specific DNA binding"/>
    <property type="evidence" value="ECO:0007669"/>
    <property type="project" value="TreeGrafter"/>
</dbReference>
<keyword evidence="3" id="KW-0805">Transcription regulation</keyword>
<dbReference type="EMBL" id="KV878891">
    <property type="protein sequence ID" value="OJJ87449.1"/>
    <property type="molecule type" value="Genomic_DNA"/>
</dbReference>
<keyword evidence="6" id="KW-0539">Nucleus</keyword>
<evidence type="ECO:0000256" key="3">
    <source>
        <dbReference type="ARBA" id="ARBA00023015"/>
    </source>
</evidence>
<evidence type="ECO:0000313" key="8">
    <source>
        <dbReference type="EMBL" id="OJJ87449.1"/>
    </source>
</evidence>
<keyword evidence="9" id="KW-1185">Reference proteome</keyword>
<dbReference type="RefSeq" id="XP_022404138.1">
    <property type="nucleotide sequence ID" value="XM_022542200.1"/>
</dbReference>
<reference evidence="9" key="1">
    <citation type="journal article" date="2017" name="Genome Biol.">
        <title>Comparative genomics reveals high biological diversity and specific adaptations in the industrially and medically important fungal genus Aspergillus.</title>
        <authorList>
            <person name="de Vries R.P."/>
            <person name="Riley R."/>
            <person name="Wiebenga A."/>
            <person name="Aguilar-Osorio G."/>
            <person name="Amillis S."/>
            <person name="Uchima C.A."/>
            <person name="Anderluh G."/>
            <person name="Asadollahi M."/>
            <person name="Askin M."/>
            <person name="Barry K."/>
            <person name="Battaglia E."/>
            <person name="Bayram O."/>
            <person name="Benocci T."/>
            <person name="Braus-Stromeyer S.A."/>
            <person name="Caldana C."/>
            <person name="Canovas D."/>
            <person name="Cerqueira G.C."/>
            <person name="Chen F."/>
            <person name="Chen W."/>
            <person name="Choi C."/>
            <person name="Clum A."/>
            <person name="Dos Santos R.A."/>
            <person name="Damasio A.R."/>
            <person name="Diallinas G."/>
            <person name="Emri T."/>
            <person name="Fekete E."/>
            <person name="Flipphi M."/>
            <person name="Freyberg S."/>
            <person name="Gallo A."/>
            <person name="Gournas C."/>
            <person name="Habgood R."/>
            <person name="Hainaut M."/>
            <person name="Harispe M.L."/>
            <person name="Henrissat B."/>
            <person name="Hilden K.S."/>
            <person name="Hope R."/>
            <person name="Hossain A."/>
            <person name="Karabika E."/>
            <person name="Karaffa L."/>
            <person name="Karanyi Z."/>
            <person name="Krasevec N."/>
            <person name="Kuo A."/>
            <person name="Kusch H."/>
            <person name="LaButti K."/>
            <person name="Lagendijk E.L."/>
            <person name="Lapidus A."/>
            <person name="Levasseur A."/>
            <person name="Lindquist E."/>
            <person name="Lipzen A."/>
            <person name="Logrieco A.F."/>
            <person name="MacCabe A."/>
            <person name="Maekelae M.R."/>
            <person name="Malavazi I."/>
            <person name="Melin P."/>
            <person name="Meyer V."/>
            <person name="Mielnichuk N."/>
            <person name="Miskei M."/>
            <person name="Molnar A.P."/>
            <person name="Mule G."/>
            <person name="Ngan C.Y."/>
            <person name="Orejas M."/>
            <person name="Orosz E."/>
            <person name="Ouedraogo J.P."/>
            <person name="Overkamp K.M."/>
            <person name="Park H.-S."/>
            <person name="Perrone G."/>
            <person name="Piumi F."/>
            <person name="Punt P.J."/>
            <person name="Ram A.F."/>
            <person name="Ramon A."/>
            <person name="Rauscher S."/>
            <person name="Record E."/>
            <person name="Riano-Pachon D.M."/>
            <person name="Robert V."/>
            <person name="Roehrig J."/>
            <person name="Ruller R."/>
            <person name="Salamov A."/>
            <person name="Salih N.S."/>
            <person name="Samson R.A."/>
            <person name="Sandor E."/>
            <person name="Sanguinetti M."/>
            <person name="Schuetze T."/>
            <person name="Sepcic K."/>
            <person name="Shelest E."/>
            <person name="Sherlock G."/>
            <person name="Sophianopoulou V."/>
            <person name="Squina F.M."/>
            <person name="Sun H."/>
            <person name="Susca A."/>
            <person name="Todd R.B."/>
            <person name="Tsang A."/>
            <person name="Unkles S.E."/>
            <person name="van de Wiele N."/>
            <person name="van Rossen-Uffink D."/>
            <person name="Oliveira J.V."/>
            <person name="Vesth T.C."/>
            <person name="Visser J."/>
            <person name="Yu J.-H."/>
            <person name="Zhou M."/>
            <person name="Andersen M.R."/>
            <person name="Archer D.B."/>
            <person name="Baker S.E."/>
            <person name="Benoit I."/>
            <person name="Brakhage A.A."/>
            <person name="Braus G.H."/>
            <person name="Fischer R."/>
            <person name="Frisvad J.C."/>
            <person name="Goldman G.H."/>
            <person name="Houbraken J."/>
            <person name="Oakley B."/>
            <person name="Pocsi I."/>
            <person name="Scazzocchio C."/>
            <person name="Seiboth B."/>
            <person name="vanKuyk P.A."/>
            <person name="Wortman J."/>
            <person name="Dyer P.S."/>
            <person name="Grigoriev I.V."/>
        </authorList>
    </citation>
    <scope>NUCLEOTIDE SEQUENCE [LARGE SCALE GENOMIC DNA]</scope>
    <source>
        <strain evidence="9">CBS 516.65</strain>
    </source>
</reference>
<evidence type="ECO:0000313" key="9">
    <source>
        <dbReference type="Proteomes" id="UP000184300"/>
    </source>
</evidence>
<dbReference type="GO" id="GO:0001228">
    <property type="term" value="F:DNA-binding transcription activator activity, RNA polymerase II-specific"/>
    <property type="evidence" value="ECO:0007669"/>
    <property type="project" value="TreeGrafter"/>
</dbReference>
<dbReference type="GeneID" id="34458461"/>
<dbReference type="AlphaFoldDB" id="A0A1L9VU70"/>
<dbReference type="GO" id="GO:0046872">
    <property type="term" value="F:metal ion binding"/>
    <property type="evidence" value="ECO:0007669"/>
    <property type="project" value="UniProtKB-KW"/>
</dbReference>
<dbReference type="STRING" id="1160497.A0A1L9VU70"/>
<dbReference type="PANTHER" id="PTHR31944">
    <property type="entry name" value="HEME-RESPONSIVE ZINC FINGER TRANSCRIPTION FACTOR HAP1"/>
    <property type="match status" value="1"/>
</dbReference>
<organism evidence="8 9">
    <name type="scientific">Aspergillus glaucus CBS 516.65</name>
    <dbReference type="NCBI Taxonomy" id="1160497"/>
    <lineage>
        <taxon>Eukaryota</taxon>
        <taxon>Fungi</taxon>
        <taxon>Dikarya</taxon>
        <taxon>Ascomycota</taxon>
        <taxon>Pezizomycotina</taxon>
        <taxon>Eurotiomycetes</taxon>
        <taxon>Eurotiomycetidae</taxon>
        <taxon>Eurotiales</taxon>
        <taxon>Aspergillaceae</taxon>
        <taxon>Aspergillus</taxon>
        <taxon>Aspergillus subgen. Aspergillus</taxon>
    </lineage>
</organism>
<evidence type="ECO:0000256" key="2">
    <source>
        <dbReference type="ARBA" id="ARBA00022833"/>
    </source>
</evidence>
<dbReference type="OrthoDB" id="4337792at2759"/>
<keyword evidence="1" id="KW-0479">Metal-binding</keyword>
<evidence type="ECO:0000256" key="1">
    <source>
        <dbReference type="ARBA" id="ARBA00022723"/>
    </source>
</evidence>
<keyword evidence="5" id="KW-0804">Transcription</keyword>
<feature type="chain" id="PRO_5012160033" evidence="7">
    <location>
        <begin position="22"/>
        <end position="200"/>
    </location>
</feature>
<keyword evidence="7" id="KW-0732">Signal</keyword>
<evidence type="ECO:0000256" key="5">
    <source>
        <dbReference type="ARBA" id="ARBA00023163"/>
    </source>
</evidence>
<name>A0A1L9VU70_ASPGL</name>
<dbReference type="Proteomes" id="UP000184300">
    <property type="component" value="Unassembled WGS sequence"/>
</dbReference>
<keyword evidence="2" id="KW-0862">Zinc</keyword>
<feature type="signal peptide" evidence="7">
    <location>
        <begin position="1"/>
        <end position="21"/>
    </location>
</feature>
<dbReference type="VEuPathDB" id="FungiDB:ASPGLDRAFT_1509796"/>
<evidence type="ECO:0000256" key="6">
    <source>
        <dbReference type="ARBA" id="ARBA00023242"/>
    </source>
</evidence>